<dbReference type="EMBL" id="JABACJ020000007">
    <property type="protein sequence ID" value="MBU3876088.1"/>
    <property type="molecule type" value="Genomic_DNA"/>
</dbReference>
<dbReference type="Proteomes" id="UP000723714">
    <property type="component" value="Unassembled WGS sequence"/>
</dbReference>
<keyword evidence="1" id="KW-0812">Transmembrane</keyword>
<proteinExistence type="predicted"/>
<sequence length="338" mass="38203">MERKVEKKMGENKMKISGKRLLWKAAALVTGAAILAGWIMTGRAGISKKDQKIYASAQKLQPEVDRLGFQNFKMADYPVTMYDGKKDYVFYQGEIKERAPVLETFAGTAYPVEDHFEVIVPTLDKLDSLMSLTGGVEDMISGSGYGEKEQIATIWHETFHAWQMSHYAILGEKMEPSELTAALESDNTGESEDEILVKAVDQKDDVKKAVEQEMKTLKALTAEVSIDEVKKGVLEYRKSVGERRKQMPKEAVEAEERCELTEGTAYYVEANVLKMQSKSGQKYQERYLDSMGQFEGGRGKYYRTGMAKCMILDKIDPGWEDRIDFSKSLDTLLDEAVR</sequence>
<comment type="caution">
    <text evidence="2">The sequence shown here is derived from an EMBL/GenBank/DDBJ whole genome shotgun (WGS) entry which is preliminary data.</text>
</comment>
<keyword evidence="3" id="KW-1185">Reference proteome</keyword>
<organism evidence="2 3">
    <name type="scientific">Faecalicatena faecalis</name>
    <dbReference type="NCBI Taxonomy" id="2726362"/>
    <lineage>
        <taxon>Bacteria</taxon>
        <taxon>Bacillati</taxon>
        <taxon>Bacillota</taxon>
        <taxon>Clostridia</taxon>
        <taxon>Lachnospirales</taxon>
        <taxon>Lachnospiraceae</taxon>
        <taxon>Faecalicatena</taxon>
    </lineage>
</organism>
<reference evidence="2 3" key="1">
    <citation type="submission" date="2021-06" db="EMBL/GenBank/DDBJ databases">
        <title>Faecalicatena sp. nov. isolated from porcine feces.</title>
        <authorList>
            <person name="Oh B.S."/>
            <person name="Lee J.H."/>
        </authorList>
    </citation>
    <scope>NUCLEOTIDE SEQUENCE [LARGE SCALE GENOMIC DNA]</scope>
    <source>
        <strain evidence="2 3">AGMB00832</strain>
    </source>
</reference>
<protein>
    <submittedName>
        <fullName evidence="2">Uncharacterized protein</fullName>
    </submittedName>
</protein>
<keyword evidence="1" id="KW-1133">Transmembrane helix</keyword>
<evidence type="ECO:0000256" key="1">
    <source>
        <dbReference type="SAM" id="Phobius"/>
    </source>
</evidence>
<name>A0ABS6D3C4_9FIRM</name>
<evidence type="ECO:0000313" key="2">
    <source>
        <dbReference type="EMBL" id="MBU3876088.1"/>
    </source>
</evidence>
<accession>A0ABS6D3C4</accession>
<feature type="transmembrane region" description="Helical" evidence="1">
    <location>
        <begin position="21"/>
        <end position="40"/>
    </location>
</feature>
<gene>
    <name evidence="2" type="ORF">HGO97_009720</name>
</gene>
<keyword evidence="1" id="KW-0472">Membrane</keyword>
<evidence type="ECO:0000313" key="3">
    <source>
        <dbReference type="Proteomes" id="UP000723714"/>
    </source>
</evidence>
<dbReference type="RefSeq" id="WP_216241106.1">
    <property type="nucleotide sequence ID" value="NZ_JABACJ020000007.1"/>
</dbReference>